<dbReference type="EMBL" id="KV453848">
    <property type="protein sequence ID" value="ODV87477.1"/>
    <property type="molecule type" value="Genomic_DNA"/>
</dbReference>
<dbReference type="GO" id="GO:0022857">
    <property type="term" value="F:transmembrane transporter activity"/>
    <property type="evidence" value="ECO:0007669"/>
    <property type="project" value="InterPro"/>
</dbReference>
<feature type="transmembrane region" description="Helical" evidence="6">
    <location>
        <begin position="294"/>
        <end position="311"/>
    </location>
</feature>
<evidence type="ECO:0000256" key="5">
    <source>
        <dbReference type="ARBA" id="ARBA00023136"/>
    </source>
</evidence>
<feature type="transmembrane region" description="Helical" evidence="6">
    <location>
        <begin position="27"/>
        <end position="45"/>
    </location>
</feature>
<dbReference type="Gene3D" id="1.20.1250.20">
    <property type="entry name" value="MFS general substrate transporter like domains"/>
    <property type="match status" value="1"/>
</dbReference>
<dbReference type="Pfam" id="PF07690">
    <property type="entry name" value="MFS_1"/>
    <property type="match status" value="1"/>
</dbReference>
<feature type="transmembrane region" description="Helical" evidence="6">
    <location>
        <begin position="115"/>
        <end position="136"/>
    </location>
</feature>
<feature type="transmembrane region" description="Helical" evidence="6">
    <location>
        <begin position="387"/>
        <end position="411"/>
    </location>
</feature>
<feature type="transmembrane region" description="Helical" evidence="6">
    <location>
        <begin position="355"/>
        <end position="375"/>
    </location>
</feature>
<dbReference type="PROSITE" id="PS50850">
    <property type="entry name" value="MFS"/>
    <property type="match status" value="1"/>
</dbReference>
<dbReference type="OrthoDB" id="10021397at2759"/>
<dbReference type="Gene3D" id="1.20.1720.10">
    <property type="entry name" value="Multidrug resistance protein D"/>
    <property type="match status" value="1"/>
</dbReference>
<evidence type="ECO:0000256" key="6">
    <source>
        <dbReference type="SAM" id="Phobius"/>
    </source>
</evidence>
<feature type="domain" description="Major facilitator superfamily (MFS) profile" evidence="7">
    <location>
        <begin position="1"/>
        <end position="473"/>
    </location>
</feature>
<evidence type="ECO:0000256" key="1">
    <source>
        <dbReference type="ARBA" id="ARBA00004141"/>
    </source>
</evidence>
<dbReference type="PANTHER" id="PTHR23501:SF198">
    <property type="entry name" value="AZOLE RESISTANCE PROTEIN 1-RELATED"/>
    <property type="match status" value="1"/>
</dbReference>
<protein>
    <recommendedName>
        <fullName evidence="7">Major facilitator superfamily (MFS) profile domain-containing protein</fullName>
    </recommendedName>
</protein>
<feature type="transmembrane region" description="Helical" evidence="6">
    <location>
        <begin position="82"/>
        <end position="103"/>
    </location>
</feature>
<evidence type="ECO:0000256" key="4">
    <source>
        <dbReference type="ARBA" id="ARBA00022989"/>
    </source>
</evidence>
<feature type="transmembrane region" description="Helical" evidence="6">
    <location>
        <begin position="260"/>
        <end position="282"/>
    </location>
</feature>
<keyword evidence="9" id="KW-1185">Reference proteome</keyword>
<evidence type="ECO:0000256" key="3">
    <source>
        <dbReference type="ARBA" id="ARBA00022692"/>
    </source>
</evidence>
<sequence>MFLAALDQTIVVTILPNLQRLFETNDINWIVTGYMLPVAIFSLIWGRLAFVYGTKRATMVSIIVFETGSLISALAQSFQTLIVGRVIAGVGGSGIATLCYLIINEISSVKYRSWFINIINLSFAVSSVIGPVLGGVFSEKVSWRWCFYINLPIGGFSFIVLVLVYKPHDTKGARDHVSGVASYYKILDINGLLTIATGLTLFLLGLSMGGNTYKWKSAIVICFIVIGFTLILLFLMVEYSYKETESHHPFIPFRILNYQFLHALSFLFIAEMCFIMQCIYLSDYLQYVQRNSELMSGIKLLPMIISVTVVSTSSSYVVSKYGILKPIAVLGAITSPLASYLLATLSEQSRLYQQLTTQILSGISFGFILIPGMMIPQIGQKDDDLNIATSLSAFIRAVGSSFGSVLGQLIFSNYIQERSDGLNLDYVLHDSQYGNDLDSPKLVVSGYRAVLYCAIGVGVVEFINSLFVNDRNINSGHTDTTTPPEDEEG</sequence>
<dbReference type="InterPro" id="IPR011701">
    <property type="entry name" value="MFS"/>
</dbReference>
<feature type="transmembrane region" description="Helical" evidence="6">
    <location>
        <begin position="142"/>
        <end position="165"/>
    </location>
</feature>
<dbReference type="GO" id="GO:0005886">
    <property type="term" value="C:plasma membrane"/>
    <property type="evidence" value="ECO:0007669"/>
    <property type="project" value="TreeGrafter"/>
</dbReference>
<feature type="transmembrane region" description="Helical" evidence="6">
    <location>
        <begin position="186"/>
        <end position="206"/>
    </location>
</feature>
<organism evidence="8 9">
    <name type="scientific">[Candida] arabinofermentans NRRL YB-2248</name>
    <dbReference type="NCBI Taxonomy" id="983967"/>
    <lineage>
        <taxon>Eukaryota</taxon>
        <taxon>Fungi</taxon>
        <taxon>Dikarya</taxon>
        <taxon>Ascomycota</taxon>
        <taxon>Saccharomycotina</taxon>
        <taxon>Pichiomycetes</taxon>
        <taxon>Pichiales</taxon>
        <taxon>Pichiaceae</taxon>
        <taxon>Ogataea</taxon>
        <taxon>Ogataea/Candida clade</taxon>
    </lineage>
</organism>
<keyword evidence="4 6" id="KW-1133">Transmembrane helix</keyword>
<feature type="transmembrane region" description="Helical" evidence="6">
    <location>
        <begin position="218"/>
        <end position="239"/>
    </location>
</feature>
<dbReference type="AlphaFoldDB" id="A0A1E4T6T2"/>
<gene>
    <name evidence="8" type="ORF">CANARDRAFT_194203</name>
</gene>
<feature type="transmembrane region" description="Helical" evidence="6">
    <location>
        <begin position="323"/>
        <end position="343"/>
    </location>
</feature>
<proteinExistence type="inferred from homology"/>
<evidence type="ECO:0000259" key="7">
    <source>
        <dbReference type="PROSITE" id="PS50850"/>
    </source>
</evidence>
<comment type="subcellular location">
    <subcellularLocation>
        <location evidence="1">Membrane</location>
        <topology evidence="1">Multi-pass membrane protein</topology>
    </subcellularLocation>
</comment>
<evidence type="ECO:0000313" key="9">
    <source>
        <dbReference type="Proteomes" id="UP000094801"/>
    </source>
</evidence>
<keyword evidence="3 6" id="KW-0812">Transmembrane</keyword>
<dbReference type="InterPro" id="IPR020846">
    <property type="entry name" value="MFS_dom"/>
</dbReference>
<name>A0A1E4T6T2_9ASCO</name>
<keyword evidence="5 6" id="KW-0472">Membrane</keyword>
<reference evidence="9" key="1">
    <citation type="submission" date="2016-04" db="EMBL/GenBank/DDBJ databases">
        <title>Comparative genomics of biotechnologically important yeasts.</title>
        <authorList>
            <consortium name="DOE Joint Genome Institute"/>
            <person name="Riley R."/>
            <person name="Haridas S."/>
            <person name="Wolfe K.H."/>
            <person name="Lopes M.R."/>
            <person name="Hittinger C.T."/>
            <person name="Goker M."/>
            <person name="Salamov A."/>
            <person name="Wisecaver J."/>
            <person name="Long T.M."/>
            <person name="Aerts A.L."/>
            <person name="Barry K."/>
            <person name="Choi C."/>
            <person name="Clum A."/>
            <person name="Coughlan A.Y."/>
            <person name="Deshpande S."/>
            <person name="Douglass A.P."/>
            <person name="Hanson S.J."/>
            <person name="Klenk H.-P."/>
            <person name="Labutti K."/>
            <person name="Lapidus A."/>
            <person name="Lindquist E."/>
            <person name="Lipzen A."/>
            <person name="Meier-Kolthoff J.P."/>
            <person name="Ohm R.A."/>
            <person name="Otillar R.P."/>
            <person name="Pangilinan J."/>
            <person name="Peng Y."/>
            <person name="Rokas A."/>
            <person name="Rosa C.A."/>
            <person name="Scheuner C."/>
            <person name="Sibirny A.A."/>
            <person name="Slot J.C."/>
            <person name="Stielow J.B."/>
            <person name="Sun H."/>
            <person name="Kurtzman C.P."/>
            <person name="Blackwell M."/>
            <person name="Grigoriev I.V."/>
            <person name="Jeffries T.W."/>
        </authorList>
    </citation>
    <scope>NUCLEOTIDE SEQUENCE [LARGE SCALE GENOMIC DNA]</scope>
    <source>
        <strain evidence="9">NRRL YB-2248</strain>
    </source>
</reference>
<accession>A0A1E4T6T2</accession>
<dbReference type="SUPFAM" id="SSF103473">
    <property type="entry name" value="MFS general substrate transporter"/>
    <property type="match status" value="2"/>
</dbReference>
<evidence type="ECO:0000256" key="2">
    <source>
        <dbReference type="ARBA" id="ARBA00008335"/>
    </source>
</evidence>
<dbReference type="Proteomes" id="UP000094801">
    <property type="component" value="Unassembled WGS sequence"/>
</dbReference>
<dbReference type="PANTHER" id="PTHR23501">
    <property type="entry name" value="MAJOR FACILITATOR SUPERFAMILY"/>
    <property type="match status" value="1"/>
</dbReference>
<evidence type="ECO:0000313" key="8">
    <source>
        <dbReference type="EMBL" id="ODV87477.1"/>
    </source>
</evidence>
<dbReference type="STRING" id="983967.A0A1E4T6T2"/>
<dbReference type="InterPro" id="IPR036259">
    <property type="entry name" value="MFS_trans_sf"/>
</dbReference>
<comment type="similarity">
    <text evidence="2">Belongs to the major facilitator superfamily.</text>
</comment>